<evidence type="ECO:0000313" key="4">
    <source>
        <dbReference type="Proteomes" id="UP000770785"/>
    </source>
</evidence>
<dbReference type="InterPro" id="IPR026444">
    <property type="entry name" value="Secre_tail"/>
</dbReference>
<feature type="chain" id="PRO_5046875731" description="Secretion system C-terminal sorting domain-containing protein" evidence="1">
    <location>
        <begin position="20"/>
        <end position="268"/>
    </location>
</feature>
<dbReference type="Pfam" id="PF18962">
    <property type="entry name" value="Por_Secre_tail"/>
    <property type="match status" value="1"/>
</dbReference>
<reference evidence="3 4" key="1">
    <citation type="submission" date="2020-03" db="EMBL/GenBank/DDBJ databases">
        <title>Genomic Encyclopedia of Type Strains, Phase IV (KMG-IV): sequencing the most valuable type-strain genomes for metagenomic binning, comparative biology and taxonomic classification.</title>
        <authorList>
            <person name="Goeker M."/>
        </authorList>
    </citation>
    <scope>NUCLEOTIDE SEQUENCE [LARGE SCALE GENOMIC DNA]</scope>
    <source>
        <strain evidence="3 4">DSM 105096</strain>
    </source>
</reference>
<accession>A0ABX0X8V7</accession>
<gene>
    <name evidence="3" type="ORF">GGR27_001161</name>
</gene>
<sequence>MKNLFLFLCFFSVSATAMACFCEPTTTFCEYADSYLAGAPDSTAVVHAEFLGLRNDSDPESFFSLYQLRIITVIAGQLAADTVSLYGPDGLNCNGSMDHLTIGEEVLVLFSTNQHLFWISQDTSNSSNLYPIFDLPGCGPSVLAVEDGKVSGPLTDQISTVDLADIADNLHYCFDGLLLGGKDARTIPDDAISIFPNPSDGRFVVEAPDLFVSEVTLLDVSGKVMRSQTGTETNSDRFEINSRNVPAGVYVVVIRAGDRIARRRIVIK</sequence>
<name>A0ABX0X8V7_9BACT</name>
<evidence type="ECO:0000256" key="1">
    <source>
        <dbReference type="SAM" id="SignalP"/>
    </source>
</evidence>
<dbReference type="Proteomes" id="UP000770785">
    <property type="component" value="Unassembled WGS sequence"/>
</dbReference>
<proteinExistence type="predicted"/>
<dbReference type="PROSITE" id="PS51257">
    <property type="entry name" value="PROKAR_LIPOPROTEIN"/>
    <property type="match status" value="1"/>
</dbReference>
<feature type="domain" description="Secretion system C-terminal sorting" evidence="2">
    <location>
        <begin position="194"/>
        <end position="267"/>
    </location>
</feature>
<dbReference type="EMBL" id="JAATJH010000002">
    <property type="protein sequence ID" value="NJC25662.1"/>
    <property type="molecule type" value="Genomic_DNA"/>
</dbReference>
<protein>
    <recommendedName>
        <fullName evidence="2">Secretion system C-terminal sorting domain-containing protein</fullName>
    </recommendedName>
</protein>
<evidence type="ECO:0000313" key="3">
    <source>
        <dbReference type="EMBL" id="NJC25662.1"/>
    </source>
</evidence>
<keyword evidence="4" id="KW-1185">Reference proteome</keyword>
<comment type="caution">
    <text evidence="3">The sequence shown here is derived from an EMBL/GenBank/DDBJ whole genome shotgun (WGS) entry which is preliminary data.</text>
</comment>
<dbReference type="RefSeq" id="WP_168036453.1">
    <property type="nucleotide sequence ID" value="NZ_JAATJH010000002.1"/>
</dbReference>
<evidence type="ECO:0000259" key="2">
    <source>
        <dbReference type="Pfam" id="PF18962"/>
    </source>
</evidence>
<keyword evidence="1" id="KW-0732">Signal</keyword>
<dbReference type="NCBIfam" id="TIGR04183">
    <property type="entry name" value="Por_Secre_tail"/>
    <property type="match status" value="1"/>
</dbReference>
<feature type="signal peptide" evidence="1">
    <location>
        <begin position="1"/>
        <end position="19"/>
    </location>
</feature>
<organism evidence="3 4">
    <name type="scientific">Neolewinella antarctica</name>
    <dbReference type="NCBI Taxonomy" id="442734"/>
    <lineage>
        <taxon>Bacteria</taxon>
        <taxon>Pseudomonadati</taxon>
        <taxon>Bacteroidota</taxon>
        <taxon>Saprospiria</taxon>
        <taxon>Saprospirales</taxon>
        <taxon>Lewinellaceae</taxon>
        <taxon>Neolewinella</taxon>
    </lineage>
</organism>